<dbReference type="Pfam" id="PF07690">
    <property type="entry name" value="MFS_1"/>
    <property type="match status" value="1"/>
</dbReference>
<evidence type="ECO:0000256" key="4">
    <source>
        <dbReference type="ARBA" id="ARBA00023136"/>
    </source>
</evidence>
<dbReference type="AlphaFoldDB" id="A0AAV2AY09"/>
<gene>
    <name evidence="7" type="ORF">LARSCL_LOCUS15640</name>
</gene>
<dbReference type="PROSITE" id="PS00216">
    <property type="entry name" value="SUGAR_TRANSPORT_1"/>
    <property type="match status" value="1"/>
</dbReference>
<reference evidence="7 8" key="1">
    <citation type="submission" date="2024-04" db="EMBL/GenBank/DDBJ databases">
        <authorList>
            <person name="Rising A."/>
            <person name="Reimegard J."/>
            <person name="Sonavane S."/>
            <person name="Akerstrom W."/>
            <person name="Nylinder S."/>
            <person name="Hedman E."/>
            <person name="Kallberg Y."/>
        </authorList>
    </citation>
    <scope>NUCLEOTIDE SEQUENCE [LARGE SCALE GENOMIC DNA]</scope>
</reference>
<name>A0AAV2AY09_9ARAC</name>
<dbReference type="InterPro" id="IPR005829">
    <property type="entry name" value="Sugar_transporter_CS"/>
</dbReference>
<feature type="transmembrane region" description="Helical" evidence="5">
    <location>
        <begin position="335"/>
        <end position="354"/>
    </location>
</feature>
<evidence type="ECO:0000256" key="5">
    <source>
        <dbReference type="SAM" id="Phobius"/>
    </source>
</evidence>
<dbReference type="GO" id="GO:0016020">
    <property type="term" value="C:membrane"/>
    <property type="evidence" value="ECO:0007669"/>
    <property type="project" value="UniProtKB-SubCell"/>
</dbReference>
<feature type="transmembrane region" description="Helical" evidence="5">
    <location>
        <begin position="394"/>
        <end position="414"/>
    </location>
</feature>
<proteinExistence type="predicted"/>
<evidence type="ECO:0000259" key="6">
    <source>
        <dbReference type="PROSITE" id="PS50850"/>
    </source>
</evidence>
<organism evidence="7 8">
    <name type="scientific">Larinioides sclopetarius</name>
    <dbReference type="NCBI Taxonomy" id="280406"/>
    <lineage>
        <taxon>Eukaryota</taxon>
        <taxon>Metazoa</taxon>
        <taxon>Ecdysozoa</taxon>
        <taxon>Arthropoda</taxon>
        <taxon>Chelicerata</taxon>
        <taxon>Arachnida</taxon>
        <taxon>Araneae</taxon>
        <taxon>Araneomorphae</taxon>
        <taxon>Entelegynae</taxon>
        <taxon>Araneoidea</taxon>
        <taxon>Araneidae</taxon>
        <taxon>Larinioides</taxon>
    </lineage>
</organism>
<evidence type="ECO:0000256" key="3">
    <source>
        <dbReference type="ARBA" id="ARBA00022989"/>
    </source>
</evidence>
<keyword evidence="3 5" id="KW-1133">Transmembrane helix</keyword>
<dbReference type="InterPro" id="IPR036259">
    <property type="entry name" value="MFS_trans_sf"/>
</dbReference>
<dbReference type="InterPro" id="IPR011701">
    <property type="entry name" value="MFS"/>
</dbReference>
<keyword evidence="2 5" id="KW-0812">Transmembrane</keyword>
<dbReference type="GO" id="GO:0022857">
    <property type="term" value="F:transmembrane transporter activity"/>
    <property type="evidence" value="ECO:0007669"/>
    <property type="project" value="InterPro"/>
</dbReference>
<feature type="transmembrane region" description="Helical" evidence="5">
    <location>
        <begin position="224"/>
        <end position="244"/>
    </location>
</feature>
<evidence type="ECO:0000256" key="1">
    <source>
        <dbReference type="ARBA" id="ARBA00004141"/>
    </source>
</evidence>
<keyword evidence="8" id="KW-1185">Reference proteome</keyword>
<dbReference type="Gene3D" id="1.20.1250.20">
    <property type="entry name" value="MFS general substrate transporter like domains"/>
    <property type="match status" value="1"/>
</dbReference>
<dbReference type="EMBL" id="CAXIEN010000240">
    <property type="protein sequence ID" value="CAL1288925.1"/>
    <property type="molecule type" value="Genomic_DNA"/>
</dbReference>
<accession>A0AAV2AY09</accession>
<comment type="caution">
    <text evidence="7">The sequence shown here is derived from an EMBL/GenBank/DDBJ whole genome shotgun (WGS) entry which is preliminary data.</text>
</comment>
<feature type="domain" description="Major facilitator superfamily (MFS) profile" evidence="6">
    <location>
        <begin position="91"/>
        <end position="511"/>
    </location>
</feature>
<feature type="transmembrane region" description="Helical" evidence="5">
    <location>
        <begin position="487"/>
        <end position="507"/>
    </location>
</feature>
<feature type="transmembrane region" description="Helical" evidence="5">
    <location>
        <begin position="169"/>
        <end position="187"/>
    </location>
</feature>
<keyword evidence="4 5" id="KW-0472">Membrane</keyword>
<dbReference type="Proteomes" id="UP001497382">
    <property type="component" value="Unassembled WGS sequence"/>
</dbReference>
<dbReference type="PROSITE" id="PS50850">
    <property type="entry name" value="MFS"/>
    <property type="match status" value="1"/>
</dbReference>
<feature type="transmembrane region" description="Helical" evidence="5">
    <location>
        <begin position="426"/>
        <end position="449"/>
    </location>
</feature>
<feature type="transmembrane region" description="Helical" evidence="5">
    <location>
        <begin position="369"/>
        <end position="387"/>
    </location>
</feature>
<dbReference type="SUPFAM" id="SSF103473">
    <property type="entry name" value="MFS general substrate transporter"/>
    <property type="match status" value="1"/>
</dbReference>
<dbReference type="PANTHER" id="PTHR24064">
    <property type="entry name" value="SOLUTE CARRIER FAMILY 22 MEMBER"/>
    <property type="match status" value="1"/>
</dbReference>
<feature type="transmembrane region" description="Helical" evidence="5">
    <location>
        <begin position="20"/>
        <end position="45"/>
    </location>
</feature>
<evidence type="ECO:0000313" key="7">
    <source>
        <dbReference type="EMBL" id="CAL1288925.1"/>
    </source>
</evidence>
<comment type="subcellular location">
    <subcellularLocation>
        <location evidence="1">Membrane</location>
        <topology evidence="1">Multi-pass membrane protein</topology>
    </subcellularLocation>
</comment>
<evidence type="ECO:0000313" key="8">
    <source>
        <dbReference type="Proteomes" id="UP001497382"/>
    </source>
</evidence>
<evidence type="ECO:0000256" key="2">
    <source>
        <dbReference type="ARBA" id="ARBA00022692"/>
    </source>
</evidence>
<feature type="transmembrane region" description="Helical" evidence="5">
    <location>
        <begin position="461"/>
        <end position="481"/>
    </location>
</feature>
<dbReference type="InterPro" id="IPR020846">
    <property type="entry name" value="MFS_dom"/>
</dbReference>
<protein>
    <recommendedName>
        <fullName evidence="6">Major facilitator superfamily (MFS) profile domain-containing protein</fullName>
    </recommendedName>
</protein>
<feature type="transmembrane region" description="Helical" evidence="5">
    <location>
        <begin position="143"/>
        <end position="162"/>
    </location>
</feature>
<sequence length="555" mass="62464">MDFNAALQDVGDFGLYQKLLCIFLVAPSASLCALVYFTQFFAILVPNHRCRLSEDDTYQHNTSVFNTSIPYEDMNGQWIPKMCEMYDPSNLTYISEEGFYSSNVTTSCQYGWVYDFSELYPTIATEMNWVCDNDQLPYQSQTIFYVGTSLGCIVFGLIADRFGRRPSIILSYVIACVAGIGSAFTTSFYTFNILRFFVGATIIPLSEDPYVLSLEYIGVKKRTIVIIIWSMGYIVFSAICPWIAYGLRDWRLLCIITSAPLAAIPVFGKFVPESASWLLTQGRKKEAVKLLKTVARINKRDYPEEFGERCYDKNNEETSADTTVLDLFRTPRLRLNSIVLAIIWFVVYCCYHTNTQNASNLGTNVYDSFTYSSLVEIPSLFIILFGIDWLGRRWPVAFSSLAAGIAGLIILIIPRVMESYDAIKTYLGLALIQRVTITIVYNVIMQYSAELLPTVLRGRGLAFLRLMGTLGLYLSPSIVYLSMTLPGLPLVVSGVLMLLVSAFTLSLPETLHKHLPHSIKEGEMFGKNQNLLDCPCMKKSTMDSDEDPDPPTEKA</sequence>